<evidence type="ECO:0000256" key="2">
    <source>
        <dbReference type="ARBA" id="ARBA00022448"/>
    </source>
</evidence>
<dbReference type="RefSeq" id="WP_078817092.1">
    <property type="nucleotide sequence ID" value="NZ_FUYJ01000002.1"/>
</dbReference>
<evidence type="ECO:0000256" key="9">
    <source>
        <dbReference type="SAM" id="Phobius"/>
    </source>
</evidence>
<keyword evidence="4" id="KW-0997">Cell inner membrane</keyword>
<comment type="subcellular location">
    <subcellularLocation>
        <location evidence="1">Cell inner membrane</location>
        <topology evidence="1">Multi-pass membrane protein</topology>
    </subcellularLocation>
</comment>
<dbReference type="GO" id="GO:0015740">
    <property type="term" value="P:C4-dicarboxylate transport"/>
    <property type="evidence" value="ECO:0007669"/>
    <property type="project" value="TreeGrafter"/>
</dbReference>
<gene>
    <name evidence="11" type="ORF">SAMN04244570_1438</name>
</gene>
<evidence type="ECO:0000256" key="6">
    <source>
        <dbReference type="ARBA" id="ARBA00022989"/>
    </source>
</evidence>
<feature type="transmembrane region" description="Helical" evidence="9">
    <location>
        <begin position="45"/>
        <end position="68"/>
    </location>
</feature>
<keyword evidence="12" id="KW-1185">Reference proteome</keyword>
<evidence type="ECO:0000256" key="1">
    <source>
        <dbReference type="ARBA" id="ARBA00004429"/>
    </source>
</evidence>
<dbReference type="AlphaFoldDB" id="A0A1T4XYB6"/>
<dbReference type="Pfam" id="PF04290">
    <property type="entry name" value="DctQ"/>
    <property type="match status" value="1"/>
</dbReference>
<keyword evidence="3" id="KW-1003">Cell membrane</keyword>
<evidence type="ECO:0000256" key="7">
    <source>
        <dbReference type="ARBA" id="ARBA00023136"/>
    </source>
</evidence>
<name>A0A1T4XYB6_9BACL</name>
<keyword evidence="7 9" id="KW-0472">Membrane</keyword>
<dbReference type="PANTHER" id="PTHR35011:SF2">
    <property type="entry name" value="2,3-DIKETO-L-GULONATE TRAP TRANSPORTER SMALL PERMEASE PROTEIN YIAM"/>
    <property type="match status" value="1"/>
</dbReference>
<dbReference type="InterPro" id="IPR055348">
    <property type="entry name" value="DctQ"/>
</dbReference>
<evidence type="ECO:0000313" key="11">
    <source>
        <dbReference type="EMBL" id="SKA94559.1"/>
    </source>
</evidence>
<comment type="similarity">
    <text evidence="8">Belongs to the TRAP transporter small permease family.</text>
</comment>
<proteinExistence type="inferred from homology"/>
<keyword evidence="5 9" id="KW-0812">Transmembrane</keyword>
<feature type="transmembrane region" description="Helical" evidence="9">
    <location>
        <begin position="12"/>
        <end position="33"/>
    </location>
</feature>
<feature type="transmembrane region" description="Helical" evidence="9">
    <location>
        <begin position="93"/>
        <end position="118"/>
    </location>
</feature>
<reference evidence="12" key="1">
    <citation type="submission" date="2017-02" db="EMBL/GenBank/DDBJ databases">
        <authorList>
            <person name="Varghese N."/>
            <person name="Submissions S."/>
        </authorList>
    </citation>
    <scope>NUCLEOTIDE SEQUENCE [LARGE SCALE GENOMIC DNA]</scope>
    <source>
        <strain evidence="12">DSM 23966</strain>
    </source>
</reference>
<keyword evidence="6 9" id="KW-1133">Transmembrane helix</keyword>
<evidence type="ECO:0000256" key="4">
    <source>
        <dbReference type="ARBA" id="ARBA00022519"/>
    </source>
</evidence>
<protein>
    <submittedName>
        <fullName evidence="11">TRAP-type C4-dicarboxylate transport system, small permease component</fullName>
    </submittedName>
</protein>
<dbReference type="GO" id="GO:0022857">
    <property type="term" value="F:transmembrane transporter activity"/>
    <property type="evidence" value="ECO:0007669"/>
    <property type="project" value="TreeGrafter"/>
</dbReference>
<evidence type="ECO:0000256" key="3">
    <source>
        <dbReference type="ARBA" id="ARBA00022475"/>
    </source>
</evidence>
<dbReference type="InterPro" id="IPR007387">
    <property type="entry name" value="TRAP_DctQ"/>
</dbReference>
<sequence length="165" mass="19268">MFTKIDKFFDLIINFLAVMGRIVIIIISLLIITDIVALKFFNYSFSWIMEVSEYLLVMLTFLGVAWLLKEDGHIKLDLLINRMSKRNRRRLEILNTCLGAVISLVITVYGFIAVLNLYERGIKTETILEIPRYLLILIIPISFIFVFIQFIRNLFALVKKSEIET</sequence>
<dbReference type="EMBL" id="FUYJ01000002">
    <property type="protein sequence ID" value="SKA94559.1"/>
    <property type="molecule type" value="Genomic_DNA"/>
</dbReference>
<evidence type="ECO:0000256" key="5">
    <source>
        <dbReference type="ARBA" id="ARBA00022692"/>
    </source>
</evidence>
<dbReference type="Proteomes" id="UP000190042">
    <property type="component" value="Unassembled WGS sequence"/>
</dbReference>
<organism evidence="11 12">
    <name type="scientific">Sporosarcina newyorkensis</name>
    <dbReference type="NCBI Taxonomy" id="759851"/>
    <lineage>
        <taxon>Bacteria</taxon>
        <taxon>Bacillati</taxon>
        <taxon>Bacillota</taxon>
        <taxon>Bacilli</taxon>
        <taxon>Bacillales</taxon>
        <taxon>Caryophanaceae</taxon>
        <taxon>Sporosarcina</taxon>
    </lineage>
</organism>
<evidence type="ECO:0000259" key="10">
    <source>
        <dbReference type="Pfam" id="PF04290"/>
    </source>
</evidence>
<accession>A0A1T4XYB6</accession>
<dbReference type="PANTHER" id="PTHR35011">
    <property type="entry name" value="2,3-DIKETO-L-GULONATE TRAP TRANSPORTER SMALL PERMEASE PROTEIN YIAM"/>
    <property type="match status" value="1"/>
</dbReference>
<feature type="transmembrane region" description="Helical" evidence="9">
    <location>
        <begin position="130"/>
        <end position="151"/>
    </location>
</feature>
<dbReference type="GO" id="GO:0005886">
    <property type="term" value="C:plasma membrane"/>
    <property type="evidence" value="ECO:0007669"/>
    <property type="project" value="UniProtKB-SubCell"/>
</dbReference>
<keyword evidence="2" id="KW-0813">Transport</keyword>
<evidence type="ECO:0000313" key="12">
    <source>
        <dbReference type="Proteomes" id="UP000190042"/>
    </source>
</evidence>
<feature type="domain" description="Tripartite ATP-independent periplasmic transporters DctQ component" evidence="10">
    <location>
        <begin position="28"/>
        <end position="159"/>
    </location>
</feature>
<evidence type="ECO:0000256" key="8">
    <source>
        <dbReference type="ARBA" id="ARBA00038436"/>
    </source>
</evidence>